<sequence length="68" mass="8033">MSTPLLDWFDDRDPEHCQAWLFLERKGHWPENFIPDDIEFGTGNWSVTLAYRMAHHWARVVSLHGKAP</sequence>
<gene>
    <name evidence="1" type="ORF">MM415B03145_0003</name>
</gene>
<organism evidence="1">
    <name type="scientific">viral metagenome</name>
    <dbReference type="NCBI Taxonomy" id="1070528"/>
    <lineage>
        <taxon>unclassified sequences</taxon>
        <taxon>metagenomes</taxon>
        <taxon>organismal metagenomes</taxon>
    </lineage>
</organism>
<protein>
    <submittedName>
        <fullName evidence="1">Uncharacterized protein</fullName>
    </submittedName>
</protein>
<proteinExistence type="predicted"/>
<accession>A0A6M3KXD9</accession>
<dbReference type="AlphaFoldDB" id="A0A6M3KXD9"/>
<name>A0A6M3KXD9_9ZZZZ</name>
<evidence type="ECO:0000313" key="1">
    <source>
        <dbReference type="EMBL" id="QJA86659.1"/>
    </source>
</evidence>
<reference evidence="1" key="1">
    <citation type="submission" date="2020-03" db="EMBL/GenBank/DDBJ databases">
        <title>The deep terrestrial virosphere.</title>
        <authorList>
            <person name="Holmfeldt K."/>
            <person name="Nilsson E."/>
            <person name="Simone D."/>
            <person name="Lopez-Fernandez M."/>
            <person name="Wu X."/>
            <person name="de Brujin I."/>
            <person name="Lundin D."/>
            <person name="Andersson A."/>
            <person name="Bertilsson S."/>
            <person name="Dopson M."/>
        </authorList>
    </citation>
    <scope>NUCLEOTIDE SEQUENCE</scope>
    <source>
        <strain evidence="1">MM415B03145</strain>
    </source>
</reference>
<dbReference type="EMBL" id="MT142651">
    <property type="protein sequence ID" value="QJA86659.1"/>
    <property type="molecule type" value="Genomic_DNA"/>
</dbReference>